<reference evidence="4 5" key="1">
    <citation type="submission" date="2020-08" db="EMBL/GenBank/DDBJ databases">
        <title>Cohnella phylogeny.</title>
        <authorList>
            <person name="Dunlap C."/>
        </authorList>
    </citation>
    <scope>NUCLEOTIDE SEQUENCE [LARGE SCALE GENOMIC DNA]</scope>
    <source>
        <strain evidence="4 5">DSM 103658</strain>
    </source>
</reference>
<sequence>MFASIQDFVMEFEMESALTEQTLGALTDESLSQAVASGYRTLGRIAWHLAHSLNFMASLGLKFDEPLVPDQVPDKAADIAAEYRRIRQAFLRAVRSQWTDDTLRESVTILGQEWMNGASLRFVLRHEIHHRGQMTVLMRQAGLRVPNLLGYTRDDWIEIGETPRP</sequence>
<evidence type="ECO:0000256" key="2">
    <source>
        <dbReference type="ARBA" id="ARBA00022723"/>
    </source>
</evidence>
<feature type="binding site" evidence="3">
    <location>
        <position position="126"/>
    </location>
    <ligand>
        <name>a divalent metal cation</name>
        <dbReference type="ChEBI" id="CHEBI:60240"/>
    </ligand>
</feature>
<protein>
    <submittedName>
        <fullName evidence="4">DinB family protein</fullName>
    </submittedName>
</protein>
<keyword evidence="2 3" id="KW-0479">Metal-binding</keyword>
<dbReference type="RefSeq" id="WP_185178413.1">
    <property type="nucleotide sequence ID" value="NZ_CBCSEP010000001.1"/>
</dbReference>
<feature type="binding site" evidence="3">
    <location>
        <position position="48"/>
    </location>
    <ligand>
        <name>a divalent metal cation</name>
        <dbReference type="ChEBI" id="CHEBI:60240"/>
    </ligand>
</feature>
<dbReference type="Pfam" id="PF05163">
    <property type="entry name" value="DinB"/>
    <property type="match status" value="1"/>
</dbReference>
<dbReference type="SUPFAM" id="SSF109854">
    <property type="entry name" value="DinB/YfiT-like putative metalloenzymes"/>
    <property type="match status" value="1"/>
</dbReference>
<accession>A0A841TDS1</accession>
<organism evidence="4 5">
    <name type="scientific">Cohnella lubricantis</name>
    <dbReference type="NCBI Taxonomy" id="2163172"/>
    <lineage>
        <taxon>Bacteria</taxon>
        <taxon>Bacillati</taxon>
        <taxon>Bacillota</taxon>
        <taxon>Bacilli</taxon>
        <taxon>Bacillales</taxon>
        <taxon>Paenibacillaceae</taxon>
        <taxon>Cohnella</taxon>
    </lineage>
</organism>
<dbReference type="GO" id="GO:0046872">
    <property type="term" value="F:metal ion binding"/>
    <property type="evidence" value="ECO:0007669"/>
    <property type="project" value="UniProtKB-KW"/>
</dbReference>
<dbReference type="InterPro" id="IPR034660">
    <property type="entry name" value="DinB/YfiT-like"/>
</dbReference>
<evidence type="ECO:0000313" key="4">
    <source>
        <dbReference type="EMBL" id="MBB6677127.1"/>
    </source>
</evidence>
<name>A0A841TDS1_9BACL</name>
<keyword evidence="5" id="KW-1185">Reference proteome</keyword>
<comment type="similarity">
    <text evidence="1">Belongs to the DinB family.</text>
</comment>
<gene>
    <name evidence="4" type="ORF">H4Q31_07280</name>
</gene>
<evidence type="ECO:0000256" key="3">
    <source>
        <dbReference type="PIRSR" id="PIRSR607837-1"/>
    </source>
</evidence>
<dbReference type="Proteomes" id="UP000574133">
    <property type="component" value="Unassembled WGS sequence"/>
</dbReference>
<feature type="binding site" evidence="3">
    <location>
        <position position="130"/>
    </location>
    <ligand>
        <name>a divalent metal cation</name>
        <dbReference type="ChEBI" id="CHEBI:60240"/>
    </ligand>
</feature>
<comment type="caution">
    <text evidence="4">The sequence shown here is derived from an EMBL/GenBank/DDBJ whole genome shotgun (WGS) entry which is preliminary data.</text>
</comment>
<dbReference type="InterPro" id="IPR007837">
    <property type="entry name" value="DinB"/>
</dbReference>
<proteinExistence type="inferred from homology"/>
<dbReference type="EMBL" id="JACJVN010000027">
    <property type="protein sequence ID" value="MBB6677127.1"/>
    <property type="molecule type" value="Genomic_DNA"/>
</dbReference>
<dbReference type="AlphaFoldDB" id="A0A841TDS1"/>
<evidence type="ECO:0000313" key="5">
    <source>
        <dbReference type="Proteomes" id="UP000574133"/>
    </source>
</evidence>
<evidence type="ECO:0000256" key="1">
    <source>
        <dbReference type="ARBA" id="ARBA00008635"/>
    </source>
</evidence>
<dbReference type="Gene3D" id="1.20.120.450">
    <property type="entry name" value="dinb family like domain"/>
    <property type="match status" value="1"/>
</dbReference>